<keyword evidence="1" id="KW-0812">Transmembrane</keyword>
<evidence type="ECO:0000259" key="3">
    <source>
        <dbReference type="Pfam" id="PF00144"/>
    </source>
</evidence>
<dbReference type="EMBL" id="CAJNOJ010000909">
    <property type="protein sequence ID" value="CAF1532937.1"/>
    <property type="molecule type" value="Genomic_DNA"/>
</dbReference>
<keyword evidence="2" id="KW-0732">Signal</keyword>
<dbReference type="EMBL" id="CAJNOR010000936">
    <property type="protein sequence ID" value="CAF1040462.1"/>
    <property type="molecule type" value="Genomic_DNA"/>
</dbReference>
<evidence type="ECO:0000313" key="5">
    <source>
        <dbReference type="EMBL" id="CAF1532937.1"/>
    </source>
</evidence>
<accession>A0A815VVC0</accession>
<dbReference type="SUPFAM" id="SSF56601">
    <property type="entry name" value="beta-lactamase/transpeptidase-like"/>
    <property type="match status" value="1"/>
</dbReference>
<evidence type="ECO:0000256" key="2">
    <source>
        <dbReference type="SAM" id="SignalP"/>
    </source>
</evidence>
<evidence type="ECO:0000313" key="7">
    <source>
        <dbReference type="Proteomes" id="UP000663852"/>
    </source>
</evidence>
<sequence>MTIFPLLLVAIVLQVDIHALECPPKRSSIQRLLDEAFIPGAALIVVNSTNIIYEQGIGYHTPPIFTNRRPIDPSTSIFLLASISKTFVGVAAMQMVESSRLKLDIDINQYLPSEMRVIHPHYPNKTITMRNLLSHSSGIRQNIEEEYKLYVPGDDFAKRNLGDVIKMYLSHETSWLPVPPGNLTYYSNIGTGLAAHIIERLAGISFEEYVREKILEPLDIDINNAGYRLSIFENNQINLVEHYIYNASWFDSFQQMTQSYNFSRVENSSDWFQAPPFSFTIYPAGMLRMSARSLSQFLRSFLNNFRTILHQPHSIHEMLSISPQMSYVNMSDVEFSLGWYWQTFRGRRFIGHDGSLPGVRTSMMANEKRNLGVIILTNGDIIQNDHHAEKVKATIVDLMMDLYDCYEPKISIAFHPHVYVIYIWWMLIILCFLK</sequence>
<dbReference type="PANTHER" id="PTHR46825:SF9">
    <property type="entry name" value="BETA-LACTAMASE-RELATED DOMAIN-CONTAINING PROTEIN"/>
    <property type="match status" value="1"/>
</dbReference>
<dbReference type="Proteomes" id="UP000663852">
    <property type="component" value="Unassembled WGS sequence"/>
</dbReference>
<dbReference type="AlphaFoldDB" id="A0A815VVC0"/>
<evidence type="ECO:0000256" key="1">
    <source>
        <dbReference type="SAM" id="Phobius"/>
    </source>
</evidence>
<dbReference type="Gene3D" id="3.40.710.10">
    <property type="entry name" value="DD-peptidase/beta-lactamase superfamily"/>
    <property type="match status" value="1"/>
</dbReference>
<dbReference type="Proteomes" id="UP000663828">
    <property type="component" value="Unassembled WGS sequence"/>
</dbReference>
<protein>
    <recommendedName>
        <fullName evidence="3">Beta-lactamase-related domain-containing protein</fullName>
    </recommendedName>
</protein>
<dbReference type="InterPro" id="IPR050491">
    <property type="entry name" value="AmpC-like"/>
</dbReference>
<keyword evidence="1" id="KW-1133">Transmembrane helix</keyword>
<gene>
    <name evidence="5" type="ORF">EDS130_LOCUS44720</name>
    <name evidence="4" type="ORF">XAT740_LOCUS15234</name>
</gene>
<organism evidence="5 7">
    <name type="scientific">Adineta ricciae</name>
    <name type="common">Rotifer</name>
    <dbReference type="NCBI Taxonomy" id="249248"/>
    <lineage>
        <taxon>Eukaryota</taxon>
        <taxon>Metazoa</taxon>
        <taxon>Spiralia</taxon>
        <taxon>Gnathifera</taxon>
        <taxon>Rotifera</taxon>
        <taxon>Eurotatoria</taxon>
        <taxon>Bdelloidea</taxon>
        <taxon>Adinetida</taxon>
        <taxon>Adinetidae</taxon>
        <taxon>Adineta</taxon>
    </lineage>
</organism>
<proteinExistence type="predicted"/>
<reference evidence="5" key="1">
    <citation type="submission" date="2021-02" db="EMBL/GenBank/DDBJ databases">
        <authorList>
            <person name="Nowell W R."/>
        </authorList>
    </citation>
    <scope>NUCLEOTIDE SEQUENCE</scope>
</reference>
<evidence type="ECO:0000313" key="6">
    <source>
        <dbReference type="Proteomes" id="UP000663828"/>
    </source>
</evidence>
<dbReference type="Pfam" id="PF00144">
    <property type="entry name" value="Beta-lactamase"/>
    <property type="match status" value="1"/>
</dbReference>
<dbReference type="InterPro" id="IPR001466">
    <property type="entry name" value="Beta-lactam-related"/>
</dbReference>
<feature type="domain" description="Beta-lactamase-related" evidence="3">
    <location>
        <begin position="29"/>
        <end position="381"/>
    </location>
</feature>
<feature type="transmembrane region" description="Helical" evidence="1">
    <location>
        <begin position="414"/>
        <end position="433"/>
    </location>
</feature>
<dbReference type="PANTHER" id="PTHR46825">
    <property type="entry name" value="D-ALANYL-D-ALANINE-CARBOXYPEPTIDASE/ENDOPEPTIDASE AMPH"/>
    <property type="match status" value="1"/>
</dbReference>
<dbReference type="OrthoDB" id="5946976at2759"/>
<keyword evidence="6" id="KW-1185">Reference proteome</keyword>
<keyword evidence="1" id="KW-0472">Membrane</keyword>
<name>A0A815VVC0_ADIRI</name>
<feature type="signal peptide" evidence="2">
    <location>
        <begin position="1"/>
        <end position="19"/>
    </location>
</feature>
<evidence type="ECO:0000313" key="4">
    <source>
        <dbReference type="EMBL" id="CAF1040462.1"/>
    </source>
</evidence>
<feature type="chain" id="PRO_5035608137" description="Beta-lactamase-related domain-containing protein" evidence="2">
    <location>
        <begin position="20"/>
        <end position="434"/>
    </location>
</feature>
<dbReference type="InterPro" id="IPR012338">
    <property type="entry name" value="Beta-lactam/transpept-like"/>
</dbReference>
<comment type="caution">
    <text evidence="5">The sequence shown here is derived from an EMBL/GenBank/DDBJ whole genome shotgun (WGS) entry which is preliminary data.</text>
</comment>